<keyword evidence="2" id="KW-1185">Reference proteome</keyword>
<dbReference type="RefSeq" id="WP_154516404.1">
    <property type="nucleotide sequence ID" value="NZ_VUMT01000002.1"/>
</dbReference>
<evidence type="ECO:0000313" key="1">
    <source>
        <dbReference type="EMBL" id="MSS62629.1"/>
    </source>
</evidence>
<organism evidence="1 2">
    <name type="scientific">Velocimicrobium porci</name>
    <dbReference type="NCBI Taxonomy" id="2606634"/>
    <lineage>
        <taxon>Bacteria</taxon>
        <taxon>Bacillati</taxon>
        <taxon>Bacillota</taxon>
        <taxon>Clostridia</taxon>
        <taxon>Lachnospirales</taxon>
        <taxon>Lachnospiraceae</taxon>
        <taxon>Velocimicrobium</taxon>
    </lineage>
</organism>
<sequence>MSNTKVRIYYGQGEGKTSSAIGLCIKEASLGRCVIIIQFLKGKGLEEVKFLNRLEPEIKLFRFEKEEEGYCNLSDEEKNEEKRNIINGFNFAKKVIETRECDLLVLDEVLGLLDLEIISKEELISLIELKEEDFGLILTGQKLPDELISHADVVTEFRTVKENNE</sequence>
<dbReference type="AlphaFoldDB" id="A0A6L5XVH1"/>
<dbReference type="GO" id="GO:0009236">
    <property type="term" value="P:cobalamin biosynthetic process"/>
    <property type="evidence" value="ECO:0007669"/>
    <property type="project" value="InterPro"/>
</dbReference>
<gene>
    <name evidence="1" type="ORF">FYJ58_01810</name>
</gene>
<accession>A0A6L5XVH1</accession>
<dbReference type="Gene3D" id="3.40.50.300">
    <property type="entry name" value="P-loop containing nucleotide triphosphate hydrolases"/>
    <property type="match status" value="1"/>
</dbReference>
<dbReference type="PIRSF" id="PIRSF015617">
    <property type="entry name" value="Adensltrnsf_CobA"/>
    <property type="match status" value="1"/>
</dbReference>
<name>A0A6L5XVH1_9FIRM</name>
<comment type="caution">
    <text evidence="1">The sequence shown here is derived from an EMBL/GenBank/DDBJ whole genome shotgun (WGS) entry which is preliminary data.</text>
</comment>
<evidence type="ECO:0000313" key="2">
    <source>
        <dbReference type="Proteomes" id="UP000482209"/>
    </source>
</evidence>
<dbReference type="Pfam" id="PF02572">
    <property type="entry name" value="CobA_CobO_BtuR"/>
    <property type="match status" value="1"/>
</dbReference>
<protein>
    <submittedName>
        <fullName evidence="1">Cob(I)yrinic acid a,c-diamide adenosyltransferase</fullName>
    </submittedName>
</protein>
<reference evidence="1 2" key="1">
    <citation type="submission" date="2019-08" db="EMBL/GenBank/DDBJ databases">
        <title>In-depth cultivation of the pig gut microbiome towards novel bacterial diversity and tailored functional studies.</title>
        <authorList>
            <person name="Wylensek D."/>
            <person name="Hitch T.C.A."/>
            <person name="Clavel T."/>
        </authorList>
    </citation>
    <scope>NUCLEOTIDE SEQUENCE [LARGE SCALE GENOMIC DNA]</scope>
    <source>
        <strain evidence="1 2">WCA-693-APC-MOT-I</strain>
    </source>
</reference>
<dbReference type="Proteomes" id="UP000482209">
    <property type="component" value="Unassembled WGS sequence"/>
</dbReference>
<dbReference type="PANTHER" id="PTHR46638:SF1">
    <property type="entry name" value="CORRINOID ADENOSYLTRANSFERASE"/>
    <property type="match status" value="1"/>
</dbReference>
<dbReference type="GO" id="GO:0008817">
    <property type="term" value="F:corrinoid adenosyltransferase activity"/>
    <property type="evidence" value="ECO:0007669"/>
    <property type="project" value="InterPro"/>
</dbReference>
<dbReference type="SUPFAM" id="SSF52540">
    <property type="entry name" value="P-loop containing nucleoside triphosphate hydrolases"/>
    <property type="match status" value="1"/>
</dbReference>
<proteinExistence type="predicted"/>
<dbReference type="GO" id="GO:0005524">
    <property type="term" value="F:ATP binding"/>
    <property type="evidence" value="ECO:0007669"/>
    <property type="project" value="InterPro"/>
</dbReference>
<dbReference type="InterPro" id="IPR003724">
    <property type="entry name" value="CblAdoTrfase_CobA"/>
</dbReference>
<dbReference type="EMBL" id="VUMT01000002">
    <property type="protein sequence ID" value="MSS62629.1"/>
    <property type="molecule type" value="Genomic_DNA"/>
</dbReference>
<dbReference type="PANTHER" id="PTHR46638">
    <property type="entry name" value="CORRINOID ADENOSYLTRANSFERASE"/>
    <property type="match status" value="1"/>
</dbReference>
<keyword evidence="1" id="KW-0808">Transferase</keyword>
<dbReference type="InterPro" id="IPR027417">
    <property type="entry name" value="P-loop_NTPase"/>
</dbReference>